<proteinExistence type="predicted"/>
<organism evidence="2 3">
    <name type="scientific">Alteracholeplasma palmae (strain ATCC 49389 / J233)</name>
    <name type="common">Acholeplasma palmae</name>
    <dbReference type="NCBI Taxonomy" id="1318466"/>
    <lineage>
        <taxon>Bacteria</taxon>
        <taxon>Bacillati</taxon>
        <taxon>Mycoplasmatota</taxon>
        <taxon>Mollicutes</taxon>
        <taxon>Acholeplasmatales</taxon>
        <taxon>Acholeplasmataceae</taxon>
        <taxon>Acholeplasma</taxon>
    </lineage>
</organism>
<dbReference type="AlphaFoldDB" id="U4KQ23"/>
<dbReference type="STRING" id="1318466.BN85408230"/>
<sequence>MRVFLNNKFYMIFDMDADTKLVIILILSIIIVVLAIYLLYLFVFKNKKMVTTKIEQEDFTDTKPALIENKDIKVIDPAFEPRIRKKSFRKVSLNQNKNQEQLYIKYNYSFKARLILAPKESQERFNALKNYILSFQGVNVNESWKYERFSFKGKPILKIWIHGNIMKVYYNLSPSEFYYTKYNISNVSYAAIHETTPTLLKVSSKLGLEHACELVNLYMKSISKQDSVKNINFIPSYKTKELLIEEGLIKLNDRK</sequence>
<accession>U4KQ23</accession>
<dbReference type="Proteomes" id="UP000032740">
    <property type="component" value="Chromosome"/>
</dbReference>
<gene>
    <name evidence="2" type="ORF">BN85408230</name>
</gene>
<dbReference type="EMBL" id="FO681347">
    <property type="protein sequence ID" value="CCV64400.1"/>
    <property type="molecule type" value="Genomic_DNA"/>
</dbReference>
<dbReference type="HOGENOM" id="CLU_1017899_0_0_14"/>
<feature type="transmembrane region" description="Helical" evidence="1">
    <location>
        <begin position="20"/>
        <end position="43"/>
    </location>
</feature>
<protein>
    <submittedName>
        <fullName evidence="2">Uncharacterized protein</fullName>
    </submittedName>
</protein>
<keyword evidence="1" id="KW-0812">Transmembrane</keyword>
<name>U4KQ23_ALTPJ</name>
<evidence type="ECO:0000313" key="3">
    <source>
        <dbReference type="Proteomes" id="UP000032740"/>
    </source>
</evidence>
<dbReference type="OrthoDB" id="385328at2"/>
<dbReference type="RefSeq" id="WP_026659431.1">
    <property type="nucleotide sequence ID" value="NC_022538.1"/>
</dbReference>
<reference evidence="2 3" key="1">
    <citation type="journal article" date="2013" name="J. Mol. Microbiol. Biotechnol.">
        <title>Analysis of the Complete Genomes of Acholeplasma brassicae , A. palmae and A. laidlawii and Their Comparison to the Obligate Parasites from ' Candidatus Phytoplasma'.</title>
        <authorList>
            <person name="Kube M."/>
            <person name="Siewert C."/>
            <person name="Migdoll A.M."/>
            <person name="Duduk B."/>
            <person name="Holz S."/>
            <person name="Rabus R."/>
            <person name="Seemuller E."/>
            <person name="Mitrovic J."/>
            <person name="Muller I."/>
            <person name="Buttner C."/>
            <person name="Reinhardt R."/>
        </authorList>
    </citation>
    <scope>NUCLEOTIDE SEQUENCE [LARGE SCALE GENOMIC DNA]</scope>
    <source>
        <strain evidence="2 3">J233</strain>
    </source>
</reference>
<keyword evidence="1" id="KW-0472">Membrane</keyword>
<evidence type="ECO:0000313" key="2">
    <source>
        <dbReference type="EMBL" id="CCV64400.1"/>
    </source>
</evidence>
<keyword evidence="3" id="KW-1185">Reference proteome</keyword>
<dbReference type="KEGG" id="apal:BN85408230"/>
<evidence type="ECO:0000256" key="1">
    <source>
        <dbReference type="SAM" id="Phobius"/>
    </source>
</evidence>
<keyword evidence="1" id="KW-1133">Transmembrane helix</keyword>